<dbReference type="Gene3D" id="1.10.1510.20">
    <property type="entry name" value="Propanediol/glycerol dehydratase, small subunit"/>
    <property type="match status" value="1"/>
</dbReference>
<reference evidence="1 2" key="1">
    <citation type="submission" date="2016-10" db="EMBL/GenBank/DDBJ databases">
        <authorList>
            <person name="de Groot N.N."/>
        </authorList>
    </citation>
    <scope>NUCLEOTIDE SEQUENCE [LARGE SCALE GENOMIC DNA]</scope>
    <source>
        <strain evidence="1 2">ATCC 35022</strain>
    </source>
</reference>
<organism evidence="1 2">
    <name type="scientific">Bauldia litoralis</name>
    <dbReference type="NCBI Taxonomy" id="665467"/>
    <lineage>
        <taxon>Bacteria</taxon>
        <taxon>Pseudomonadati</taxon>
        <taxon>Pseudomonadota</taxon>
        <taxon>Alphaproteobacteria</taxon>
        <taxon>Hyphomicrobiales</taxon>
        <taxon>Kaistiaceae</taxon>
        <taxon>Bauldia</taxon>
    </lineage>
</organism>
<dbReference type="RefSeq" id="WP_090880091.1">
    <property type="nucleotide sequence ID" value="NZ_FMXQ01000011.1"/>
</dbReference>
<dbReference type="InterPro" id="IPR036091">
    <property type="entry name" value="Prodiol/glycerol_DeHase__sf_su"/>
</dbReference>
<dbReference type="InterPro" id="IPR003207">
    <property type="entry name" value="Ppandiol/glycerol_DeHydtase_su"/>
</dbReference>
<evidence type="ECO:0000313" key="1">
    <source>
        <dbReference type="EMBL" id="SDB54771.1"/>
    </source>
</evidence>
<keyword evidence="2" id="KW-1185">Reference proteome</keyword>
<sequence length="142" mass="15798">MSDEKLTTADYPLAEKRPELIRGPRGAPLDAVTLDAVLAGDVTLQDLRITPDALRLQAEVARDANRGTLGANFDRASELVDVPQDFIMQVYELLRPGRSKSKQPLLDAAGTLRETYGATRMAEFVEEAAHVYERRGLFTHRF</sequence>
<dbReference type="EMBL" id="FMXQ01000011">
    <property type="protein sequence ID" value="SDB54771.1"/>
    <property type="molecule type" value="Genomic_DNA"/>
</dbReference>
<dbReference type="Proteomes" id="UP000199071">
    <property type="component" value="Unassembled WGS sequence"/>
</dbReference>
<dbReference type="STRING" id="665467.SAMN02982931_04332"/>
<dbReference type="AlphaFoldDB" id="A0A1G6EBJ6"/>
<accession>A0A1G6EBJ6</accession>
<proteinExistence type="predicted"/>
<dbReference type="Pfam" id="PF02287">
    <property type="entry name" value="Dehydratase_SU"/>
    <property type="match status" value="1"/>
</dbReference>
<protein>
    <submittedName>
        <fullName evidence="1">Propanediol dehydratase small subunit</fullName>
    </submittedName>
</protein>
<dbReference type="OrthoDB" id="3732589at2"/>
<dbReference type="PIRSF" id="PIRSF018505">
    <property type="entry name" value="Prpndl_dhdrts_sm"/>
    <property type="match status" value="1"/>
</dbReference>
<name>A0A1G6EBJ6_9HYPH</name>
<dbReference type="SUPFAM" id="SSF47148">
    <property type="entry name" value="Diol dehydratase, gamma subunit"/>
    <property type="match status" value="1"/>
</dbReference>
<evidence type="ECO:0000313" key="2">
    <source>
        <dbReference type="Proteomes" id="UP000199071"/>
    </source>
</evidence>
<gene>
    <name evidence="1" type="ORF">SAMN02982931_04332</name>
</gene>